<dbReference type="EMBL" id="QXTE01000148">
    <property type="protein sequence ID" value="TFK04003.1"/>
    <property type="molecule type" value="Genomic_DNA"/>
</dbReference>
<sequence>MTTENIFGLVKDFTSVKCKFILTKAKDLATTTVLVLGTKRLVLTQDKDTMVMYGPGKTVFGTPLHSSVAFIMVPNDAIVTLETIVLYHLDPKCHEETREAIGAL</sequence>
<evidence type="ECO:0000313" key="2">
    <source>
        <dbReference type="Proteomes" id="UP000297703"/>
    </source>
</evidence>
<keyword evidence="1" id="KW-0418">Kinase</keyword>
<keyword evidence="2" id="KW-1185">Reference proteome</keyword>
<organism evidence="1 2">
    <name type="scientific">Platysternon megacephalum</name>
    <name type="common">big-headed turtle</name>
    <dbReference type="NCBI Taxonomy" id="55544"/>
    <lineage>
        <taxon>Eukaryota</taxon>
        <taxon>Metazoa</taxon>
        <taxon>Chordata</taxon>
        <taxon>Craniata</taxon>
        <taxon>Vertebrata</taxon>
        <taxon>Euteleostomi</taxon>
        <taxon>Archelosauria</taxon>
        <taxon>Testudinata</taxon>
        <taxon>Testudines</taxon>
        <taxon>Cryptodira</taxon>
        <taxon>Durocryptodira</taxon>
        <taxon>Testudinoidea</taxon>
        <taxon>Platysternidae</taxon>
        <taxon>Platysternon</taxon>
    </lineage>
</organism>
<comment type="caution">
    <text evidence="1">The sequence shown here is derived from an EMBL/GenBank/DDBJ whole genome shotgun (WGS) entry which is preliminary data.</text>
</comment>
<proteinExistence type="predicted"/>
<accession>A0A4D9E9Q6</accession>
<name>A0A4D9E9Q6_9SAUR</name>
<dbReference type="AlphaFoldDB" id="A0A4D9E9Q6"/>
<dbReference type="GO" id="GO:0016301">
    <property type="term" value="F:kinase activity"/>
    <property type="evidence" value="ECO:0007669"/>
    <property type="project" value="UniProtKB-KW"/>
</dbReference>
<reference evidence="1 2" key="2">
    <citation type="submission" date="2019-04" db="EMBL/GenBank/DDBJ databases">
        <title>The genome sequence of big-headed turtle.</title>
        <authorList>
            <person name="Gong S."/>
        </authorList>
    </citation>
    <scope>NUCLEOTIDE SEQUENCE [LARGE SCALE GENOMIC DNA]</scope>
    <source>
        <strain evidence="1">DO16091913</strain>
        <tissue evidence="1">Muscle</tissue>
    </source>
</reference>
<protein>
    <submittedName>
        <fullName evidence="1">Diacylglycerol kinase iota</fullName>
    </submittedName>
</protein>
<reference evidence="1 2" key="1">
    <citation type="submission" date="2019-04" db="EMBL/GenBank/DDBJ databases">
        <title>Draft genome of the big-headed turtle Platysternon megacephalum.</title>
        <authorList>
            <person name="Gong S."/>
        </authorList>
    </citation>
    <scope>NUCLEOTIDE SEQUENCE [LARGE SCALE GENOMIC DNA]</scope>
    <source>
        <strain evidence="1">DO16091913</strain>
        <tissue evidence="1">Muscle</tissue>
    </source>
</reference>
<evidence type="ECO:0000313" key="1">
    <source>
        <dbReference type="EMBL" id="TFK04003.1"/>
    </source>
</evidence>
<keyword evidence="1" id="KW-0808">Transferase</keyword>
<dbReference type="Proteomes" id="UP000297703">
    <property type="component" value="Unassembled WGS sequence"/>
</dbReference>
<gene>
    <name evidence="1" type="ORF">DR999_PMT13566</name>
</gene>